<dbReference type="SUPFAM" id="SSF52833">
    <property type="entry name" value="Thioredoxin-like"/>
    <property type="match status" value="1"/>
</dbReference>
<name>A0A0S2DKR1_LYSEN</name>
<evidence type="ECO:0000313" key="2">
    <source>
        <dbReference type="Proteomes" id="UP000061569"/>
    </source>
</evidence>
<dbReference type="Gene3D" id="3.40.30.10">
    <property type="entry name" value="Glutaredoxin"/>
    <property type="match status" value="1"/>
</dbReference>
<dbReference type="KEGG" id="lez:GLE_3746"/>
<dbReference type="Pfam" id="PF00462">
    <property type="entry name" value="Glutaredoxin"/>
    <property type="match status" value="1"/>
</dbReference>
<dbReference type="InterPro" id="IPR036249">
    <property type="entry name" value="Thioredoxin-like_sf"/>
</dbReference>
<dbReference type="CDD" id="cd02976">
    <property type="entry name" value="NrdH"/>
    <property type="match status" value="1"/>
</dbReference>
<reference evidence="1 2" key="1">
    <citation type="submission" date="2015-11" db="EMBL/GenBank/DDBJ databases">
        <title>Genome sequences of Lysobacter enzymogenes strain C3 and Lysobacter antibioticus ATCC 29479.</title>
        <authorList>
            <person name="Kobayashi D.Y."/>
        </authorList>
    </citation>
    <scope>NUCLEOTIDE SEQUENCE [LARGE SCALE GENOMIC DNA]</scope>
    <source>
        <strain evidence="1 2">C3</strain>
    </source>
</reference>
<dbReference type="Proteomes" id="UP000061569">
    <property type="component" value="Chromosome"/>
</dbReference>
<dbReference type="AlphaFoldDB" id="A0A0S2DKR1"/>
<accession>A0A0S2DKR1</accession>
<proteinExistence type="predicted"/>
<evidence type="ECO:0000313" key="1">
    <source>
        <dbReference type="EMBL" id="ALN59090.1"/>
    </source>
</evidence>
<sequence>MRVTTVLCVVAALAVGAAGAKFAMSGGLPQQWFGSAPAQLAADDPRHATGDKRIVMLAAQWCGYCEKLRKDFELADVRYTLIDVDTEQGQRAMAAVGARGVPVTIVGQDIVYGYQPDRIKDKLAPLGYRL</sequence>
<dbReference type="PATRIC" id="fig|69.6.peg.3690"/>
<dbReference type="PROSITE" id="PS51354">
    <property type="entry name" value="GLUTAREDOXIN_2"/>
    <property type="match status" value="1"/>
</dbReference>
<dbReference type="InterPro" id="IPR002109">
    <property type="entry name" value="Glutaredoxin"/>
</dbReference>
<organism evidence="1 2">
    <name type="scientific">Lysobacter enzymogenes</name>
    <dbReference type="NCBI Taxonomy" id="69"/>
    <lineage>
        <taxon>Bacteria</taxon>
        <taxon>Pseudomonadati</taxon>
        <taxon>Pseudomonadota</taxon>
        <taxon>Gammaproteobacteria</taxon>
        <taxon>Lysobacterales</taxon>
        <taxon>Lysobacteraceae</taxon>
        <taxon>Lysobacter</taxon>
    </lineage>
</organism>
<dbReference type="EMBL" id="CP013140">
    <property type="protein sequence ID" value="ALN59090.1"/>
    <property type="molecule type" value="Genomic_DNA"/>
</dbReference>
<dbReference type="OrthoDB" id="8991911at2"/>
<gene>
    <name evidence="1" type="ORF">GLE_3746</name>
</gene>
<dbReference type="STRING" id="69.GLE_3746"/>
<protein>
    <submittedName>
        <fullName evidence="1">Glutaredoxin</fullName>
    </submittedName>
</protein>